<keyword evidence="1" id="KW-0472">Membrane</keyword>
<dbReference type="Proteomes" id="UP000034934">
    <property type="component" value="Unassembled WGS sequence"/>
</dbReference>
<gene>
    <name evidence="2" type="ORF">UR19_C0016G0007</name>
</gene>
<feature type="transmembrane region" description="Helical" evidence="1">
    <location>
        <begin position="12"/>
        <end position="33"/>
    </location>
</feature>
<organism evidence="2 3">
    <name type="scientific">Candidatus Nomurabacteria bacterium GW2011_GWF1_31_48</name>
    <dbReference type="NCBI Taxonomy" id="1618767"/>
    <lineage>
        <taxon>Bacteria</taxon>
        <taxon>Candidatus Nomuraibacteriota</taxon>
    </lineage>
</organism>
<protein>
    <submittedName>
        <fullName evidence="2">Uncharacterized protein</fullName>
    </submittedName>
</protein>
<reference evidence="2 3" key="1">
    <citation type="journal article" date="2015" name="Nature">
        <title>rRNA introns, odd ribosomes, and small enigmatic genomes across a large radiation of phyla.</title>
        <authorList>
            <person name="Brown C.T."/>
            <person name="Hug L.A."/>
            <person name="Thomas B.C."/>
            <person name="Sharon I."/>
            <person name="Castelle C.J."/>
            <person name="Singh A."/>
            <person name="Wilkins M.J."/>
            <person name="Williams K.H."/>
            <person name="Banfield J.F."/>
        </authorList>
    </citation>
    <scope>NUCLEOTIDE SEQUENCE [LARGE SCALE GENOMIC DNA]</scope>
</reference>
<proteinExistence type="predicted"/>
<dbReference type="EMBL" id="LBOG01000016">
    <property type="protein sequence ID" value="KKP29339.1"/>
    <property type="molecule type" value="Genomic_DNA"/>
</dbReference>
<evidence type="ECO:0000313" key="3">
    <source>
        <dbReference type="Proteomes" id="UP000034934"/>
    </source>
</evidence>
<accession>A0A0F9YCH4</accession>
<evidence type="ECO:0000256" key="1">
    <source>
        <dbReference type="SAM" id="Phobius"/>
    </source>
</evidence>
<dbReference type="AlphaFoldDB" id="A0A0F9YCH4"/>
<feature type="non-terminal residue" evidence="2">
    <location>
        <position position="34"/>
    </location>
</feature>
<evidence type="ECO:0000313" key="2">
    <source>
        <dbReference type="EMBL" id="KKP29339.1"/>
    </source>
</evidence>
<name>A0A0F9YCH4_9BACT</name>
<comment type="caution">
    <text evidence="2">The sequence shown here is derived from an EMBL/GenBank/DDBJ whole genome shotgun (WGS) entry which is preliminary data.</text>
</comment>
<keyword evidence="1" id="KW-0812">Transmembrane</keyword>
<keyword evidence="1" id="KW-1133">Transmembrane helix</keyword>
<sequence length="34" mass="3141">MSDKDKNKGAVGINPVVAAVTGAIVGGVAAAGAM</sequence>